<reference evidence="8" key="1">
    <citation type="submission" date="2021-01" db="EMBL/GenBank/DDBJ databases">
        <authorList>
            <person name="Corre E."/>
            <person name="Pelletier E."/>
            <person name="Niang G."/>
            <person name="Scheremetjew M."/>
            <person name="Finn R."/>
            <person name="Kale V."/>
            <person name="Holt S."/>
            <person name="Cochrane G."/>
            <person name="Meng A."/>
            <person name="Brown T."/>
            <person name="Cohen L."/>
        </authorList>
    </citation>
    <scope>NUCLEOTIDE SEQUENCE</scope>
    <source>
        <strain evidence="8">Clade-D-RCC2572</strain>
    </source>
</reference>
<feature type="binding site" evidence="7">
    <location>
        <position position="186"/>
    </location>
    <ligand>
        <name>Fe cation</name>
        <dbReference type="ChEBI" id="CHEBI:24875"/>
        <note>catalytic</note>
    </ligand>
</feature>
<dbReference type="GO" id="GO:0016121">
    <property type="term" value="P:carotene catabolic process"/>
    <property type="evidence" value="ECO:0007669"/>
    <property type="project" value="TreeGrafter"/>
</dbReference>
<evidence type="ECO:0000256" key="6">
    <source>
        <dbReference type="ARBA" id="ARBA00048709"/>
    </source>
</evidence>
<keyword evidence="2 7" id="KW-0479">Metal-binding</keyword>
<feature type="binding site" evidence="7">
    <location>
        <position position="130"/>
    </location>
    <ligand>
        <name>Fe cation</name>
        <dbReference type="ChEBI" id="CHEBI:24875"/>
        <note>catalytic</note>
    </ligand>
</feature>
<dbReference type="AlphaFoldDB" id="A0A6U0EMA2"/>
<evidence type="ECO:0000256" key="4">
    <source>
        <dbReference type="ARBA" id="ARBA00023004"/>
    </source>
</evidence>
<sequence length="460" mass="51891">MVHAVRLGGGRGSYTRKYVETRAFKREEKANEALYTGLRDINPIWRYLLPRLVEKMTVDVMQPDSPFWVIQSKNTASNGLTYHAGRLLATYESGSAYELELGPTLATKGVCNFNGTFSTKDFWLDNMSAHGKICPRTGELIYIGYNLIAIGDKQNETTVTVGIIDGETGGRTYRREVKVERPSMQHDMAITSTKTVLLDGPLVFDLPRVIDGGLPFSFEKELTMRVGFMPRRARDNEGPYWIDTKETCFAYHVVNAYDEGSRIVLDVCKSDETNALGMCQQNDSPRSSPTSNPVNAGRDVAALWRWEIDTETKTLVSSRRMCDQTSDFPCINRAYVGLKYRYAYSVAYKEGTEPKERMDIPAFDAVLKHDFETGEVVRYDLGDGKTCGDIIFVSSDSPESEDDGYLLVLTHVLNEEEPRTELLLLNARTFAKQCVVHVPVRVPYGFHCEYVPGPLRNWPL</sequence>
<evidence type="ECO:0000256" key="5">
    <source>
        <dbReference type="ARBA" id="ARBA00039084"/>
    </source>
</evidence>
<protein>
    <recommendedName>
        <fullName evidence="5">carotenoid 9,10-dioxygenase</fullName>
        <ecNumber evidence="5">1.14.99.n4</ecNumber>
    </recommendedName>
</protein>
<gene>
    <name evidence="8" type="ORF">OMED0929_LOCUS5186</name>
    <name evidence="9" type="ORF">OMED0929_LOCUS5187</name>
</gene>
<evidence type="ECO:0000256" key="1">
    <source>
        <dbReference type="ARBA" id="ARBA00006787"/>
    </source>
</evidence>
<accession>A0A6U0EMA2</accession>
<dbReference type="Pfam" id="PF03055">
    <property type="entry name" value="RPE65"/>
    <property type="match status" value="1"/>
</dbReference>
<dbReference type="EC" id="1.14.99.n4" evidence="5"/>
<dbReference type="EMBL" id="HBEW01006126">
    <property type="protein sequence ID" value="CAD8584939.1"/>
    <property type="molecule type" value="Transcribed_RNA"/>
</dbReference>
<dbReference type="PANTHER" id="PTHR10543">
    <property type="entry name" value="BETA-CAROTENE DIOXYGENASE"/>
    <property type="match status" value="1"/>
</dbReference>
<proteinExistence type="inferred from homology"/>
<comment type="catalytic activity">
    <reaction evidence="6">
        <text>all-trans-zeaxanthin + 2 O2 = 4,9-dimethyldodeca-2,4,6,8,10-pentaenedial + 2 (3R)-hydroxy-beta-ionone</text>
        <dbReference type="Rhea" id="RHEA:26393"/>
        <dbReference type="ChEBI" id="CHEBI:15379"/>
        <dbReference type="ChEBI" id="CHEBI:27547"/>
        <dbReference type="ChEBI" id="CHEBI:53171"/>
        <dbReference type="ChEBI" id="CHEBI:53173"/>
        <dbReference type="EC" id="1.14.99.n4"/>
    </reaction>
</comment>
<name>A0A6U0EMA2_9CHLO</name>
<comment type="cofactor">
    <cofactor evidence="7">
        <name>Fe(2+)</name>
        <dbReference type="ChEBI" id="CHEBI:29033"/>
    </cofactor>
    <text evidence="7">Binds 1 Fe(2+) ion per subunit.</text>
</comment>
<dbReference type="GO" id="GO:0010436">
    <property type="term" value="F:carotenoid dioxygenase activity"/>
    <property type="evidence" value="ECO:0007669"/>
    <property type="project" value="TreeGrafter"/>
</dbReference>
<keyword evidence="3" id="KW-0560">Oxidoreductase</keyword>
<feature type="binding site" evidence="7">
    <location>
        <position position="252"/>
    </location>
    <ligand>
        <name>Fe cation</name>
        <dbReference type="ChEBI" id="CHEBI:24875"/>
        <note>catalytic</note>
    </ligand>
</feature>
<evidence type="ECO:0000313" key="9">
    <source>
        <dbReference type="EMBL" id="CAD8584941.1"/>
    </source>
</evidence>
<evidence type="ECO:0000256" key="7">
    <source>
        <dbReference type="PIRSR" id="PIRSR604294-1"/>
    </source>
</evidence>
<feature type="binding site" evidence="7">
    <location>
        <position position="447"/>
    </location>
    <ligand>
        <name>Fe cation</name>
        <dbReference type="ChEBI" id="CHEBI:24875"/>
        <note>catalytic</note>
    </ligand>
</feature>
<dbReference type="PANTHER" id="PTHR10543:SF89">
    <property type="entry name" value="CAROTENOID 9,10(9',10')-CLEAVAGE DIOXYGENASE 1"/>
    <property type="match status" value="1"/>
</dbReference>
<evidence type="ECO:0000256" key="2">
    <source>
        <dbReference type="ARBA" id="ARBA00022723"/>
    </source>
</evidence>
<dbReference type="InterPro" id="IPR004294">
    <property type="entry name" value="Carotenoid_Oase"/>
</dbReference>
<comment type="similarity">
    <text evidence="1">Belongs to the carotenoid oxygenase family.</text>
</comment>
<organism evidence="8">
    <name type="scientific">Ostreococcus mediterraneus</name>
    <dbReference type="NCBI Taxonomy" id="1486918"/>
    <lineage>
        <taxon>Eukaryota</taxon>
        <taxon>Viridiplantae</taxon>
        <taxon>Chlorophyta</taxon>
        <taxon>Mamiellophyceae</taxon>
        <taxon>Mamiellales</taxon>
        <taxon>Bathycoccaceae</taxon>
        <taxon>Ostreococcus</taxon>
    </lineage>
</organism>
<dbReference type="EMBL" id="HBEW01006127">
    <property type="protein sequence ID" value="CAD8584941.1"/>
    <property type="molecule type" value="Transcribed_RNA"/>
</dbReference>
<dbReference type="GO" id="GO:0009570">
    <property type="term" value="C:chloroplast stroma"/>
    <property type="evidence" value="ECO:0007669"/>
    <property type="project" value="TreeGrafter"/>
</dbReference>
<dbReference type="GO" id="GO:0046872">
    <property type="term" value="F:metal ion binding"/>
    <property type="evidence" value="ECO:0007669"/>
    <property type="project" value="UniProtKB-KW"/>
</dbReference>
<evidence type="ECO:0000313" key="8">
    <source>
        <dbReference type="EMBL" id="CAD8584939.1"/>
    </source>
</evidence>
<evidence type="ECO:0000256" key="3">
    <source>
        <dbReference type="ARBA" id="ARBA00023002"/>
    </source>
</evidence>
<keyword evidence="4 7" id="KW-0408">Iron</keyword>